<evidence type="ECO:0000313" key="2">
    <source>
        <dbReference type="Proteomes" id="UP001597109"/>
    </source>
</evidence>
<protein>
    <submittedName>
        <fullName evidence="1">Replication-relaxation family protein</fullName>
    </submittedName>
</protein>
<dbReference type="Pfam" id="PF13814">
    <property type="entry name" value="Replic_Relax"/>
    <property type="match status" value="1"/>
</dbReference>
<reference evidence="2" key="1">
    <citation type="journal article" date="2019" name="Int. J. Syst. Evol. Microbiol.">
        <title>The Global Catalogue of Microorganisms (GCM) 10K type strain sequencing project: providing services to taxonomists for standard genome sequencing and annotation.</title>
        <authorList>
            <consortium name="The Broad Institute Genomics Platform"/>
            <consortium name="The Broad Institute Genome Sequencing Center for Infectious Disease"/>
            <person name="Wu L."/>
            <person name="Ma J."/>
        </authorList>
    </citation>
    <scope>NUCLEOTIDE SEQUENCE [LARGE SCALE GENOMIC DNA]</scope>
    <source>
        <strain evidence="2">CCUG 56756</strain>
    </source>
</reference>
<dbReference type="EMBL" id="JBHTKI010000049">
    <property type="protein sequence ID" value="MFD1032924.1"/>
    <property type="molecule type" value="Genomic_DNA"/>
</dbReference>
<dbReference type="Proteomes" id="UP001597109">
    <property type="component" value="Unassembled WGS sequence"/>
</dbReference>
<keyword evidence="2" id="KW-1185">Reference proteome</keyword>
<evidence type="ECO:0000313" key="1">
    <source>
        <dbReference type="EMBL" id="MFD1032924.1"/>
    </source>
</evidence>
<comment type="caution">
    <text evidence="1">The sequence shown here is derived from an EMBL/GenBank/DDBJ whole genome shotgun (WGS) entry which is preliminary data.</text>
</comment>
<sequence>MKDKIIVKGKGRSRIEITAREVWMLLYLENHHLMSTEQLFKYYTKFLMSSTHPYAFKNRLRKFEEYKIVRSANFADGFHGDRFKYYTIGAAGVDLLMQKKKLAEDYNKNQIYHRLNKKNVLHFLFTQQVVLNVFTELRKRLSMPANKDKGLSLKTMSLSPAKFPYEIWIPKVSGSISRNNSGASHARAAASMKNSNYERTSGHYATLIKPDWILERSFPESTVKTKVLNIELDTGTEQWPQIEEKIWKYCTVAENNKDSVHALGFVLPDETFSMRTKYGDRSKRIENMMINLRKDTKLLERIKEVNLLLGIYSLKDIGKVAGKYLQPELFKEDSQ</sequence>
<organism evidence="1 2">
    <name type="scientific">Metaplanococcus flavidus</name>
    <dbReference type="NCBI Taxonomy" id="569883"/>
    <lineage>
        <taxon>Bacteria</taxon>
        <taxon>Bacillati</taxon>
        <taxon>Bacillota</taxon>
        <taxon>Bacilli</taxon>
        <taxon>Bacillales</taxon>
        <taxon>Caryophanaceae</taxon>
        <taxon>Metaplanococcus</taxon>
    </lineage>
</organism>
<accession>A0ABW3LG82</accession>
<proteinExistence type="predicted"/>
<gene>
    <name evidence="1" type="ORF">ACFQ1X_15960</name>
</gene>
<name>A0ABW3LG82_9BACL</name>
<dbReference type="RefSeq" id="WP_144841549.1">
    <property type="nucleotide sequence ID" value="NZ_JBHTKI010000049.1"/>
</dbReference>
<dbReference type="InterPro" id="IPR025855">
    <property type="entry name" value="Replic_Relax"/>
</dbReference>